<evidence type="ECO:0000256" key="2">
    <source>
        <dbReference type="SAM" id="SignalP"/>
    </source>
</evidence>
<keyword evidence="1" id="KW-0472">Membrane</keyword>
<dbReference type="PANTHER" id="PTHR35281">
    <property type="entry name" value="BNAA02G34170D PROTEIN"/>
    <property type="match status" value="1"/>
</dbReference>
<evidence type="ECO:0000256" key="1">
    <source>
        <dbReference type="SAM" id="Phobius"/>
    </source>
</evidence>
<reference evidence="3 4" key="1">
    <citation type="submission" date="2024-03" db="EMBL/GenBank/DDBJ databases">
        <authorList>
            <person name="Gkanogiannis A."/>
            <person name="Becerra Lopez-Lavalle L."/>
        </authorList>
    </citation>
    <scope>NUCLEOTIDE SEQUENCE [LARGE SCALE GENOMIC DNA]</scope>
</reference>
<keyword evidence="1" id="KW-0812">Transmembrane</keyword>
<accession>A0ABP0YKY9</accession>
<gene>
    <name evidence="3" type="ORF">CITCOLO1_LOCUS13246</name>
</gene>
<name>A0ABP0YKY9_9ROSI</name>
<feature type="chain" id="PRO_5047480557" evidence="2">
    <location>
        <begin position="19"/>
        <end position="93"/>
    </location>
</feature>
<dbReference type="Proteomes" id="UP001642487">
    <property type="component" value="Chromosome 4"/>
</dbReference>
<dbReference type="PANTHER" id="PTHR35281:SF3">
    <property type="entry name" value="BNAA07G07520D PROTEIN"/>
    <property type="match status" value="1"/>
</dbReference>
<feature type="transmembrane region" description="Helical" evidence="1">
    <location>
        <begin position="28"/>
        <end position="48"/>
    </location>
</feature>
<keyword evidence="2" id="KW-0732">Signal</keyword>
<sequence>MIGISWALLDLTFSVLEGGNSNIEFVGLSYFCGCFTFILLVGGVRMCIGITGKRNRAVEEIGKVNMSVGIIAYYQVMQVCQAEYFRQLLKPVT</sequence>
<keyword evidence="1" id="KW-1133">Transmembrane helix</keyword>
<dbReference type="EMBL" id="OZ021738">
    <property type="protein sequence ID" value="CAK9321179.1"/>
    <property type="molecule type" value="Genomic_DNA"/>
</dbReference>
<feature type="signal peptide" evidence="2">
    <location>
        <begin position="1"/>
        <end position="18"/>
    </location>
</feature>
<evidence type="ECO:0000313" key="4">
    <source>
        <dbReference type="Proteomes" id="UP001642487"/>
    </source>
</evidence>
<organism evidence="3 4">
    <name type="scientific">Citrullus colocynthis</name>
    <name type="common">colocynth</name>
    <dbReference type="NCBI Taxonomy" id="252529"/>
    <lineage>
        <taxon>Eukaryota</taxon>
        <taxon>Viridiplantae</taxon>
        <taxon>Streptophyta</taxon>
        <taxon>Embryophyta</taxon>
        <taxon>Tracheophyta</taxon>
        <taxon>Spermatophyta</taxon>
        <taxon>Magnoliopsida</taxon>
        <taxon>eudicotyledons</taxon>
        <taxon>Gunneridae</taxon>
        <taxon>Pentapetalae</taxon>
        <taxon>rosids</taxon>
        <taxon>fabids</taxon>
        <taxon>Cucurbitales</taxon>
        <taxon>Cucurbitaceae</taxon>
        <taxon>Benincaseae</taxon>
        <taxon>Citrullus</taxon>
    </lineage>
</organism>
<keyword evidence="4" id="KW-1185">Reference proteome</keyword>
<evidence type="ECO:0000313" key="3">
    <source>
        <dbReference type="EMBL" id="CAK9321179.1"/>
    </source>
</evidence>
<proteinExistence type="predicted"/>
<protein>
    <submittedName>
        <fullName evidence="3">Uncharacterized protein</fullName>
    </submittedName>
</protein>